<feature type="domain" description="Secretion system C-terminal sorting" evidence="2">
    <location>
        <begin position="557"/>
        <end position="627"/>
    </location>
</feature>
<keyword evidence="4" id="KW-1185">Reference proteome</keyword>
<evidence type="ECO:0000256" key="1">
    <source>
        <dbReference type="ARBA" id="ARBA00022729"/>
    </source>
</evidence>
<evidence type="ECO:0000313" key="4">
    <source>
        <dbReference type="Proteomes" id="UP001595735"/>
    </source>
</evidence>
<protein>
    <submittedName>
        <fullName evidence="3">T9SS type A sorting domain-containing protein</fullName>
    </submittedName>
</protein>
<name>A0ABV7XND8_9FLAO</name>
<dbReference type="Gene3D" id="2.60.120.200">
    <property type="match status" value="1"/>
</dbReference>
<keyword evidence="1" id="KW-0732">Signal</keyword>
<comment type="caution">
    <text evidence="3">The sequence shown here is derived from an EMBL/GenBank/DDBJ whole genome shotgun (WGS) entry which is preliminary data.</text>
</comment>
<dbReference type="Proteomes" id="UP001595735">
    <property type="component" value="Unassembled WGS sequence"/>
</dbReference>
<proteinExistence type="predicted"/>
<dbReference type="InterPro" id="IPR013320">
    <property type="entry name" value="ConA-like_dom_sf"/>
</dbReference>
<accession>A0ABV7XND8</accession>
<evidence type="ECO:0000313" key="3">
    <source>
        <dbReference type="EMBL" id="MFC3754498.1"/>
    </source>
</evidence>
<dbReference type="NCBIfam" id="TIGR04183">
    <property type="entry name" value="Por_Secre_tail"/>
    <property type="match status" value="1"/>
</dbReference>
<dbReference type="RefSeq" id="WP_378169346.1">
    <property type="nucleotide sequence ID" value="NZ_JBHRYO010000001.1"/>
</dbReference>
<evidence type="ECO:0000259" key="2">
    <source>
        <dbReference type="Pfam" id="PF18962"/>
    </source>
</evidence>
<dbReference type="Pfam" id="PF18962">
    <property type="entry name" value="Por_Secre_tail"/>
    <property type="match status" value="1"/>
</dbReference>
<sequence>MKKTALQDMIQKTWLAILLFITPILVNAQNKTYASSQITKVINTCQQCSIQAPQNVIGSNENDYTTIKVPYNSNGMVEQTLIFPTSKEAHFNKAVVGIEVENMPIHVLALGGVYIESFLGDTSNGDQIQVNQNMLKPIEGTAKGNIEFIPYKRYDRIKIYFHDVVDDSARKIYYAYQTPTPKTYATSQTNQTLGVCLLCSIKDQQNAVGSNEYDFTSIKIPVGIAGRIVQTLIYPAVTPTNFKKIVIGIGTNKDALNLQLLGGMYVETFLGNTSNNDYKKVDNSMLKLLPNSQTGSIEFTSPKRFDRVKVYFYSGLLGLDDELRIYYTYYTLGTFTTCGTLPLDPVSYYPFNGDAKDVINGLDLNEISNNTKAFPDGIICNKTITSGHLSTSVQHDSLQQSKTIAFWGRTDGTSSGVEVQAFNTITRINNEEVKSHPAAINPSKDIEELTIHSTSLLNQWNHYTITYFDTGYYTHQCLYKNGNYIGCTDPEERIPTANAQIVIRLPNNGSEIDELLFYNRILAPDEISYLAQSYNQPSTFNSSPTLKATVQDYIFTISPNPTSGQITLDGNILMIGSEISIRNTSGTEVYHSLFRSKTFDLPSSLPAGVYMLTLQTKDKKVYTRKIILNR</sequence>
<reference evidence="4" key="1">
    <citation type="journal article" date="2019" name="Int. J. Syst. Evol. Microbiol.">
        <title>The Global Catalogue of Microorganisms (GCM) 10K type strain sequencing project: providing services to taxonomists for standard genome sequencing and annotation.</title>
        <authorList>
            <consortium name="The Broad Institute Genomics Platform"/>
            <consortium name="The Broad Institute Genome Sequencing Center for Infectious Disease"/>
            <person name="Wu L."/>
            <person name="Ma J."/>
        </authorList>
    </citation>
    <scope>NUCLEOTIDE SEQUENCE [LARGE SCALE GENOMIC DNA]</scope>
    <source>
        <strain evidence="4">CECT 7798</strain>
    </source>
</reference>
<organism evidence="3 4">
    <name type="scientific">Chryseobacterium tructae</name>
    <dbReference type="NCBI Taxonomy" id="1037380"/>
    <lineage>
        <taxon>Bacteria</taxon>
        <taxon>Pseudomonadati</taxon>
        <taxon>Bacteroidota</taxon>
        <taxon>Flavobacteriia</taxon>
        <taxon>Flavobacteriales</taxon>
        <taxon>Weeksellaceae</taxon>
        <taxon>Chryseobacterium group</taxon>
        <taxon>Chryseobacterium</taxon>
    </lineage>
</organism>
<dbReference type="SUPFAM" id="SSF49899">
    <property type="entry name" value="Concanavalin A-like lectins/glucanases"/>
    <property type="match status" value="1"/>
</dbReference>
<gene>
    <name evidence="3" type="ORF">ACFONJ_00755</name>
</gene>
<dbReference type="InterPro" id="IPR026444">
    <property type="entry name" value="Secre_tail"/>
</dbReference>
<dbReference type="EMBL" id="JBHRYO010000001">
    <property type="protein sequence ID" value="MFC3754498.1"/>
    <property type="molecule type" value="Genomic_DNA"/>
</dbReference>